<comment type="caution">
    <text evidence="2">The sequence shown here is derived from an EMBL/GenBank/DDBJ whole genome shotgun (WGS) entry which is preliminary data.</text>
</comment>
<dbReference type="OrthoDB" id="7432946at2"/>
<evidence type="ECO:0000313" key="1">
    <source>
        <dbReference type="EMBL" id="RDC59795.1"/>
    </source>
</evidence>
<dbReference type="AlphaFoldDB" id="A0A369QPB1"/>
<dbReference type="Proteomes" id="UP000253727">
    <property type="component" value="Unassembled WGS sequence"/>
</dbReference>
<dbReference type="EMBL" id="QBKA01000001">
    <property type="protein sequence ID" value="RDC66564.1"/>
    <property type="molecule type" value="Genomic_DNA"/>
</dbReference>
<reference evidence="2 3" key="1">
    <citation type="submission" date="2018-04" db="EMBL/GenBank/DDBJ databases">
        <title>Altererythrobacter sp. HME9302 genome sequencing and assembly.</title>
        <authorList>
            <person name="Kang H."/>
            <person name="Kim H."/>
            <person name="Joh K."/>
        </authorList>
    </citation>
    <scope>NUCLEOTIDE SEQUENCE [LARGE SCALE GENOMIC DNA]</scope>
    <source>
        <strain evidence="2 3">HME9302</strain>
    </source>
</reference>
<gene>
    <name evidence="2" type="ORF">HME9302_00015</name>
    <name evidence="1" type="ORF">HME9302_00990</name>
</gene>
<organism evidence="2 3">
    <name type="scientific">Alteripontixanthobacter maritimus</name>
    <dbReference type="NCBI Taxonomy" id="2161824"/>
    <lineage>
        <taxon>Bacteria</taxon>
        <taxon>Pseudomonadati</taxon>
        <taxon>Pseudomonadota</taxon>
        <taxon>Alphaproteobacteria</taxon>
        <taxon>Sphingomonadales</taxon>
        <taxon>Erythrobacteraceae</taxon>
        <taxon>Alteripontixanthobacter</taxon>
    </lineage>
</organism>
<evidence type="ECO:0000313" key="2">
    <source>
        <dbReference type="EMBL" id="RDC66564.1"/>
    </source>
</evidence>
<sequence>MDFEPVESPPLRAGRFVPFFLTLVVPLDLTNADFAMQVRDRWNGGAIRADLVTQTTLSAEGIKLESVDTTGEFPESTLKIRINETTMEAMPKNDSDPDADVTLVFDFHLITDNTPAVLLRGPFIVTAGSTE</sequence>
<dbReference type="RefSeq" id="WP_115365310.1">
    <property type="nucleotide sequence ID" value="NZ_QBKA01000001.1"/>
</dbReference>
<name>A0A369QPB1_9SPHN</name>
<protein>
    <submittedName>
        <fullName evidence="2">Uncharacterized protein</fullName>
    </submittedName>
</protein>
<evidence type="ECO:0000313" key="3">
    <source>
        <dbReference type="Proteomes" id="UP000253727"/>
    </source>
</evidence>
<proteinExistence type="predicted"/>
<keyword evidence="3" id="KW-1185">Reference proteome</keyword>
<accession>A0A369QPB1</accession>
<dbReference type="EMBL" id="QBKA01000002">
    <property type="protein sequence ID" value="RDC59795.1"/>
    <property type="molecule type" value="Genomic_DNA"/>
</dbReference>